<dbReference type="PROSITE" id="PS51257">
    <property type="entry name" value="PROKAR_LIPOPROTEIN"/>
    <property type="match status" value="1"/>
</dbReference>
<dbReference type="AlphaFoldDB" id="A0A5C6FA82"/>
<dbReference type="PROSITE" id="PS50059">
    <property type="entry name" value="FKBP_PPIASE"/>
    <property type="match status" value="1"/>
</dbReference>
<dbReference type="GO" id="GO:0003755">
    <property type="term" value="F:peptidyl-prolyl cis-trans isomerase activity"/>
    <property type="evidence" value="ECO:0007669"/>
    <property type="project" value="UniProtKB-UniRule"/>
</dbReference>
<evidence type="ECO:0000256" key="2">
    <source>
        <dbReference type="ARBA" id="ARBA00006577"/>
    </source>
</evidence>
<proteinExistence type="inferred from homology"/>
<reference evidence="8 9" key="1">
    <citation type="submission" date="2019-02" db="EMBL/GenBank/DDBJ databases">
        <title>Deep-cultivation of Planctomycetes and their phenomic and genomic characterization uncovers novel biology.</title>
        <authorList>
            <person name="Wiegand S."/>
            <person name="Jogler M."/>
            <person name="Boedeker C."/>
            <person name="Pinto D."/>
            <person name="Vollmers J."/>
            <person name="Rivas-Marin E."/>
            <person name="Kohn T."/>
            <person name="Peeters S.H."/>
            <person name="Heuer A."/>
            <person name="Rast P."/>
            <person name="Oberbeckmann S."/>
            <person name="Bunk B."/>
            <person name="Jeske O."/>
            <person name="Meyerdierks A."/>
            <person name="Storesund J.E."/>
            <person name="Kallscheuer N."/>
            <person name="Luecker S."/>
            <person name="Lage O.M."/>
            <person name="Pohl T."/>
            <person name="Merkel B.J."/>
            <person name="Hornburger P."/>
            <person name="Mueller R.-W."/>
            <person name="Bruemmer F."/>
            <person name="Labrenz M."/>
            <person name="Spormann A.M."/>
            <person name="Op Den Camp H."/>
            <person name="Overmann J."/>
            <person name="Amann R."/>
            <person name="Jetten M.S.M."/>
            <person name="Mascher T."/>
            <person name="Medema M.H."/>
            <person name="Devos D.P."/>
            <person name="Kaster A.-K."/>
            <person name="Ovreas L."/>
            <person name="Rohde M."/>
            <person name="Galperin M.Y."/>
            <person name="Jogler C."/>
        </authorList>
    </citation>
    <scope>NUCLEOTIDE SEQUENCE [LARGE SCALE GENOMIC DNA]</scope>
    <source>
        <strain evidence="8 9">Poly51</strain>
    </source>
</reference>
<dbReference type="EC" id="5.2.1.8" evidence="6"/>
<evidence type="ECO:0000313" key="9">
    <source>
        <dbReference type="Proteomes" id="UP000318288"/>
    </source>
</evidence>
<protein>
    <recommendedName>
        <fullName evidence="6">Peptidyl-prolyl cis-trans isomerase</fullName>
        <ecNumber evidence="6">5.2.1.8</ecNumber>
    </recommendedName>
</protein>
<keyword evidence="4 5" id="KW-0413">Isomerase</keyword>
<comment type="similarity">
    <text evidence="2 6">Belongs to the FKBP-type PPIase family.</text>
</comment>
<dbReference type="SUPFAM" id="SSF54534">
    <property type="entry name" value="FKBP-like"/>
    <property type="match status" value="1"/>
</dbReference>
<comment type="caution">
    <text evidence="8">The sequence shown here is derived from an EMBL/GenBank/DDBJ whole genome shotgun (WGS) entry which is preliminary data.</text>
</comment>
<evidence type="ECO:0000256" key="4">
    <source>
        <dbReference type="ARBA" id="ARBA00023235"/>
    </source>
</evidence>
<evidence type="ECO:0000256" key="6">
    <source>
        <dbReference type="RuleBase" id="RU003915"/>
    </source>
</evidence>
<comment type="catalytic activity">
    <reaction evidence="1 5 6">
        <text>[protein]-peptidylproline (omega=180) = [protein]-peptidylproline (omega=0)</text>
        <dbReference type="Rhea" id="RHEA:16237"/>
        <dbReference type="Rhea" id="RHEA-COMP:10747"/>
        <dbReference type="Rhea" id="RHEA-COMP:10748"/>
        <dbReference type="ChEBI" id="CHEBI:83833"/>
        <dbReference type="ChEBI" id="CHEBI:83834"/>
        <dbReference type="EC" id="5.2.1.8"/>
    </reaction>
</comment>
<dbReference type="RefSeq" id="WP_146455735.1">
    <property type="nucleotide sequence ID" value="NZ_SJPW01000002.1"/>
</dbReference>
<dbReference type="PANTHER" id="PTHR43811">
    <property type="entry name" value="FKBP-TYPE PEPTIDYL-PROLYL CIS-TRANS ISOMERASE FKPA"/>
    <property type="match status" value="1"/>
</dbReference>
<evidence type="ECO:0000256" key="3">
    <source>
        <dbReference type="ARBA" id="ARBA00023110"/>
    </source>
</evidence>
<evidence type="ECO:0000256" key="5">
    <source>
        <dbReference type="PROSITE-ProRule" id="PRU00277"/>
    </source>
</evidence>
<dbReference type="OrthoDB" id="280278at2"/>
<evidence type="ECO:0000256" key="1">
    <source>
        <dbReference type="ARBA" id="ARBA00000971"/>
    </source>
</evidence>
<name>A0A5C6FA82_9BACT</name>
<dbReference type="InterPro" id="IPR001179">
    <property type="entry name" value="PPIase_FKBP_dom"/>
</dbReference>
<dbReference type="Gene3D" id="3.10.50.40">
    <property type="match status" value="1"/>
</dbReference>
<dbReference type="PANTHER" id="PTHR43811:SF19">
    <property type="entry name" value="39 KDA FK506-BINDING NUCLEAR PROTEIN"/>
    <property type="match status" value="1"/>
</dbReference>
<keyword evidence="3 5" id="KW-0697">Rotamase</keyword>
<keyword evidence="9" id="KW-1185">Reference proteome</keyword>
<dbReference type="Pfam" id="PF00254">
    <property type="entry name" value="FKBP_C"/>
    <property type="match status" value="1"/>
</dbReference>
<gene>
    <name evidence="8" type="primary">mip_1</name>
    <name evidence="8" type="ORF">Poly51_14520</name>
</gene>
<accession>A0A5C6FA82</accession>
<organism evidence="8 9">
    <name type="scientific">Rubripirellula tenax</name>
    <dbReference type="NCBI Taxonomy" id="2528015"/>
    <lineage>
        <taxon>Bacteria</taxon>
        <taxon>Pseudomonadati</taxon>
        <taxon>Planctomycetota</taxon>
        <taxon>Planctomycetia</taxon>
        <taxon>Pirellulales</taxon>
        <taxon>Pirellulaceae</taxon>
        <taxon>Rubripirellula</taxon>
    </lineage>
</organism>
<dbReference type="Proteomes" id="UP000318288">
    <property type="component" value="Unassembled WGS sequence"/>
</dbReference>
<sequence>MKLTWVFSVVISVSIGAGCSAFGQGAALQGIANTVDKLAQDVQNQQDPIKAGPDDKLEKVAPGKIDADAEREFKETPSGLRYRILRKSDKKKPTPANSVVAHYKGWLDNGKIFDSSYRKGSPIPFPLRGVIAGWTEGVPLIGEGGMIELDIPYQLGYGSRGMPAAGIGHRERLHFIVELVEIK</sequence>
<feature type="domain" description="PPIase FKBP-type" evidence="7">
    <location>
        <begin position="96"/>
        <end position="183"/>
    </location>
</feature>
<evidence type="ECO:0000259" key="7">
    <source>
        <dbReference type="PROSITE" id="PS50059"/>
    </source>
</evidence>
<dbReference type="EMBL" id="SJPW01000002">
    <property type="protein sequence ID" value="TWU58673.1"/>
    <property type="molecule type" value="Genomic_DNA"/>
</dbReference>
<dbReference type="InterPro" id="IPR046357">
    <property type="entry name" value="PPIase_dom_sf"/>
</dbReference>
<evidence type="ECO:0000313" key="8">
    <source>
        <dbReference type="EMBL" id="TWU58673.1"/>
    </source>
</evidence>